<name>A0A4S2MN40_9PEZI</name>
<protein>
    <submittedName>
        <fullName evidence="1">Uncharacterized protein</fullName>
    </submittedName>
</protein>
<organism evidence="1 2">
    <name type="scientific">Ascodesmis nigricans</name>
    <dbReference type="NCBI Taxonomy" id="341454"/>
    <lineage>
        <taxon>Eukaryota</taxon>
        <taxon>Fungi</taxon>
        <taxon>Dikarya</taxon>
        <taxon>Ascomycota</taxon>
        <taxon>Pezizomycotina</taxon>
        <taxon>Pezizomycetes</taxon>
        <taxon>Pezizales</taxon>
        <taxon>Ascodesmidaceae</taxon>
        <taxon>Ascodesmis</taxon>
    </lineage>
</organism>
<feature type="non-terminal residue" evidence="1">
    <location>
        <position position="79"/>
    </location>
</feature>
<sequence length="79" mass="8533">MAPTRTPARATTTPPHRLASLFDHSYGPTGLPSIAAARKKATEELRLWSSIRAAEIASLDQQNASTTFTDTVQPQTNNP</sequence>
<proteinExistence type="predicted"/>
<dbReference type="InParanoid" id="A0A4S2MN40"/>
<dbReference type="EMBL" id="ML220142">
    <property type="protein sequence ID" value="TGZ78395.1"/>
    <property type="molecule type" value="Genomic_DNA"/>
</dbReference>
<gene>
    <name evidence="1" type="ORF">EX30DRAFT_373931</name>
</gene>
<dbReference type="AlphaFoldDB" id="A0A4S2MN40"/>
<reference evidence="1 2" key="1">
    <citation type="submission" date="2019-04" db="EMBL/GenBank/DDBJ databases">
        <title>Comparative genomics and transcriptomics to analyze fruiting body development in filamentous ascomycetes.</title>
        <authorList>
            <consortium name="DOE Joint Genome Institute"/>
            <person name="Lutkenhaus R."/>
            <person name="Traeger S."/>
            <person name="Breuer J."/>
            <person name="Kuo A."/>
            <person name="Lipzen A."/>
            <person name="Pangilinan J."/>
            <person name="Dilworth D."/>
            <person name="Sandor L."/>
            <person name="Poggeler S."/>
            <person name="Barry K."/>
            <person name="Grigoriev I.V."/>
            <person name="Nowrousian M."/>
        </authorList>
    </citation>
    <scope>NUCLEOTIDE SEQUENCE [LARGE SCALE GENOMIC DNA]</scope>
    <source>
        <strain evidence="1 2">CBS 389.68</strain>
    </source>
</reference>
<accession>A0A4S2MN40</accession>
<dbReference type="Proteomes" id="UP000298138">
    <property type="component" value="Unassembled WGS sequence"/>
</dbReference>
<evidence type="ECO:0000313" key="1">
    <source>
        <dbReference type="EMBL" id="TGZ78395.1"/>
    </source>
</evidence>
<keyword evidence="2" id="KW-1185">Reference proteome</keyword>
<evidence type="ECO:0000313" key="2">
    <source>
        <dbReference type="Proteomes" id="UP000298138"/>
    </source>
</evidence>